<keyword evidence="2" id="KW-0812">Transmembrane</keyword>
<sequence>MYPGSLAAILVVSTIMIGTIITYVGYSLYSRHLQKGNPRAQRTLDNIELYNLTLAPNSIPSRPVSRAPRVPPKAKSPSTASTPGHYSLRESQLSLGGSSVYSTTPGRTSNESGGTLRRHGEPPASTEKRTEYGNDDDDDAWTDVDMCSQSAVTTFDFGFGDESFEGEKRRSRPETALRGHGLSLTM</sequence>
<feature type="compositionally biased region" description="Polar residues" evidence="1">
    <location>
        <begin position="76"/>
        <end position="113"/>
    </location>
</feature>
<keyword evidence="4" id="KW-1185">Reference proteome</keyword>
<evidence type="ECO:0000256" key="1">
    <source>
        <dbReference type="SAM" id="MobiDB-lite"/>
    </source>
</evidence>
<evidence type="ECO:0000313" key="3">
    <source>
        <dbReference type="EMBL" id="KAF2275733.1"/>
    </source>
</evidence>
<keyword evidence="2" id="KW-1133">Transmembrane helix</keyword>
<dbReference type="Proteomes" id="UP000800097">
    <property type="component" value="Unassembled WGS sequence"/>
</dbReference>
<name>A0A6A6JI22_WESOR</name>
<feature type="compositionally biased region" description="Acidic residues" evidence="1">
    <location>
        <begin position="133"/>
        <end position="142"/>
    </location>
</feature>
<dbReference type="EMBL" id="ML986496">
    <property type="protein sequence ID" value="KAF2275733.1"/>
    <property type="molecule type" value="Genomic_DNA"/>
</dbReference>
<accession>A0A6A6JI22</accession>
<organism evidence="3 4">
    <name type="scientific">Westerdykella ornata</name>
    <dbReference type="NCBI Taxonomy" id="318751"/>
    <lineage>
        <taxon>Eukaryota</taxon>
        <taxon>Fungi</taxon>
        <taxon>Dikarya</taxon>
        <taxon>Ascomycota</taxon>
        <taxon>Pezizomycotina</taxon>
        <taxon>Dothideomycetes</taxon>
        <taxon>Pleosporomycetidae</taxon>
        <taxon>Pleosporales</taxon>
        <taxon>Sporormiaceae</taxon>
        <taxon>Westerdykella</taxon>
    </lineage>
</organism>
<proteinExistence type="predicted"/>
<dbReference type="GeneID" id="54554156"/>
<dbReference type="RefSeq" id="XP_033653272.1">
    <property type="nucleotide sequence ID" value="XM_033800981.1"/>
</dbReference>
<feature type="compositionally biased region" description="Basic and acidic residues" evidence="1">
    <location>
        <begin position="165"/>
        <end position="177"/>
    </location>
</feature>
<reference evidence="3" key="1">
    <citation type="journal article" date="2020" name="Stud. Mycol.">
        <title>101 Dothideomycetes genomes: a test case for predicting lifestyles and emergence of pathogens.</title>
        <authorList>
            <person name="Haridas S."/>
            <person name="Albert R."/>
            <person name="Binder M."/>
            <person name="Bloem J."/>
            <person name="Labutti K."/>
            <person name="Salamov A."/>
            <person name="Andreopoulos B."/>
            <person name="Baker S."/>
            <person name="Barry K."/>
            <person name="Bills G."/>
            <person name="Bluhm B."/>
            <person name="Cannon C."/>
            <person name="Castanera R."/>
            <person name="Culley D."/>
            <person name="Daum C."/>
            <person name="Ezra D."/>
            <person name="Gonzalez J."/>
            <person name="Henrissat B."/>
            <person name="Kuo A."/>
            <person name="Liang C."/>
            <person name="Lipzen A."/>
            <person name="Lutzoni F."/>
            <person name="Magnuson J."/>
            <person name="Mondo S."/>
            <person name="Nolan M."/>
            <person name="Ohm R."/>
            <person name="Pangilinan J."/>
            <person name="Park H.-J."/>
            <person name="Ramirez L."/>
            <person name="Alfaro M."/>
            <person name="Sun H."/>
            <person name="Tritt A."/>
            <person name="Yoshinaga Y."/>
            <person name="Zwiers L.-H."/>
            <person name="Turgeon B."/>
            <person name="Goodwin S."/>
            <person name="Spatafora J."/>
            <person name="Crous P."/>
            <person name="Grigoriev I."/>
        </authorList>
    </citation>
    <scope>NUCLEOTIDE SEQUENCE</scope>
    <source>
        <strain evidence="3">CBS 379.55</strain>
    </source>
</reference>
<feature type="transmembrane region" description="Helical" evidence="2">
    <location>
        <begin position="6"/>
        <end position="29"/>
    </location>
</feature>
<evidence type="ECO:0000313" key="4">
    <source>
        <dbReference type="Proteomes" id="UP000800097"/>
    </source>
</evidence>
<keyword evidence="2" id="KW-0472">Membrane</keyword>
<protein>
    <submittedName>
        <fullName evidence="3">Uncharacterized protein</fullName>
    </submittedName>
</protein>
<dbReference type="AlphaFoldDB" id="A0A6A6JI22"/>
<feature type="region of interest" description="Disordered" evidence="1">
    <location>
        <begin position="158"/>
        <end position="186"/>
    </location>
</feature>
<feature type="region of interest" description="Disordered" evidence="1">
    <location>
        <begin position="58"/>
        <end position="142"/>
    </location>
</feature>
<gene>
    <name evidence="3" type="ORF">EI97DRAFT_459190</name>
</gene>
<evidence type="ECO:0000256" key="2">
    <source>
        <dbReference type="SAM" id="Phobius"/>
    </source>
</evidence>
<feature type="compositionally biased region" description="Basic and acidic residues" evidence="1">
    <location>
        <begin position="118"/>
        <end position="132"/>
    </location>
</feature>